<organism evidence="1 2">
    <name type="scientific">Nephila pilipes</name>
    <name type="common">Giant wood spider</name>
    <name type="synonym">Nephila maculata</name>
    <dbReference type="NCBI Taxonomy" id="299642"/>
    <lineage>
        <taxon>Eukaryota</taxon>
        <taxon>Metazoa</taxon>
        <taxon>Ecdysozoa</taxon>
        <taxon>Arthropoda</taxon>
        <taxon>Chelicerata</taxon>
        <taxon>Arachnida</taxon>
        <taxon>Araneae</taxon>
        <taxon>Araneomorphae</taxon>
        <taxon>Entelegynae</taxon>
        <taxon>Araneoidea</taxon>
        <taxon>Nephilidae</taxon>
        <taxon>Nephila</taxon>
    </lineage>
</organism>
<dbReference type="GO" id="GO:0061630">
    <property type="term" value="F:ubiquitin protein ligase activity"/>
    <property type="evidence" value="ECO:0007669"/>
    <property type="project" value="InterPro"/>
</dbReference>
<dbReference type="PANTHER" id="PTHR46717">
    <property type="entry name" value="E3 UBIQUITIN-PROTEIN LIGASE RNF180"/>
    <property type="match status" value="1"/>
</dbReference>
<evidence type="ECO:0000313" key="2">
    <source>
        <dbReference type="Proteomes" id="UP000887013"/>
    </source>
</evidence>
<accession>A0A8X6IB44</accession>
<dbReference type="GO" id="GO:0042415">
    <property type="term" value="P:norepinephrine metabolic process"/>
    <property type="evidence" value="ECO:0007669"/>
    <property type="project" value="TreeGrafter"/>
</dbReference>
<evidence type="ECO:0008006" key="3">
    <source>
        <dbReference type="Google" id="ProtNLM"/>
    </source>
</evidence>
<comment type="caution">
    <text evidence="1">The sequence shown here is derived from an EMBL/GenBank/DDBJ whole genome shotgun (WGS) entry which is preliminary data.</text>
</comment>
<keyword evidence="2" id="KW-1185">Reference proteome</keyword>
<dbReference type="GO" id="GO:0032436">
    <property type="term" value="P:positive regulation of proteasomal ubiquitin-dependent protein catabolic process"/>
    <property type="evidence" value="ECO:0007669"/>
    <property type="project" value="TreeGrafter"/>
</dbReference>
<dbReference type="GO" id="GO:0005789">
    <property type="term" value="C:endoplasmic reticulum membrane"/>
    <property type="evidence" value="ECO:0007669"/>
    <property type="project" value="TreeGrafter"/>
</dbReference>
<evidence type="ECO:0000313" key="1">
    <source>
        <dbReference type="EMBL" id="GFS38783.1"/>
    </source>
</evidence>
<dbReference type="GO" id="GO:0000209">
    <property type="term" value="P:protein polyubiquitination"/>
    <property type="evidence" value="ECO:0007669"/>
    <property type="project" value="InterPro"/>
</dbReference>
<dbReference type="Proteomes" id="UP000887013">
    <property type="component" value="Unassembled WGS sequence"/>
</dbReference>
<gene>
    <name evidence="1" type="primary">AVEN_59588_1</name>
    <name evidence="1" type="ORF">NPIL_616991</name>
</gene>
<dbReference type="OrthoDB" id="2017893at2759"/>
<name>A0A8X6IB44_NEPPI</name>
<protein>
    <recommendedName>
        <fullName evidence="3">E3 ubiquitin-protein ligase</fullName>
    </recommendedName>
</protein>
<dbReference type="GO" id="GO:0042428">
    <property type="term" value="P:serotonin metabolic process"/>
    <property type="evidence" value="ECO:0007669"/>
    <property type="project" value="TreeGrafter"/>
</dbReference>
<sequence>MQILFKCRKCRNVLFSEKEACNSHGGSLSANETELEVCDSSNVYYLKEETLPPWMRGQVDEANWMKGKLFCPSCNCRIGSFNFVCGSKCHCGLGVLPPLHVVSHKLDRELKVFSHVPELNLEIQNKSS</sequence>
<dbReference type="PANTHER" id="PTHR46717:SF1">
    <property type="entry name" value="E3 UBIQUITIN-PROTEIN LIGASE RNF180"/>
    <property type="match status" value="1"/>
</dbReference>
<dbReference type="GO" id="GO:0031624">
    <property type="term" value="F:ubiquitin conjugating enzyme binding"/>
    <property type="evidence" value="ECO:0007669"/>
    <property type="project" value="TreeGrafter"/>
</dbReference>
<dbReference type="AlphaFoldDB" id="A0A8X6IB44"/>
<dbReference type="EMBL" id="BMAW01043310">
    <property type="protein sequence ID" value="GFS38783.1"/>
    <property type="molecule type" value="Genomic_DNA"/>
</dbReference>
<reference evidence="1" key="1">
    <citation type="submission" date="2020-08" db="EMBL/GenBank/DDBJ databases">
        <title>Multicomponent nature underlies the extraordinary mechanical properties of spider dragline silk.</title>
        <authorList>
            <person name="Kono N."/>
            <person name="Nakamura H."/>
            <person name="Mori M."/>
            <person name="Yoshida Y."/>
            <person name="Ohtoshi R."/>
            <person name="Malay A.D."/>
            <person name="Moran D.A.P."/>
            <person name="Tomita M."/>
            <person name="Numata K."/>
            <person name="Arakawa K."/>
        </authorList>
    </citation>
    <scope>NUCLEOTIDE SEQUENCE</scope>
</reference>
<dbReference type="InterPro" id="IPR033263">
    <property type="entry name" value="RNF180"/>
</dbReference>
<proteinExistence type="predicted"/>